<keyword evidence="8" id="KW-1185">Reference proteome</keyword>
<proteinExistence type="predicted"/>
<dbReference type="Proteomes" id="UP000632125">
    <property type="component" value="Unassembled WGS sequence"/>
</dbReference>
<organism evidence="7 8">
    <name type="scientific">Paenibacillus arenilitoris</name>
    <dbReference type="NCBI Taxonomy" id="2772299"/>
    <lineage>
        <taxon>Bacteria</taxon>
        <taxon>Bacillati</taxon>
        <taxon>Bacillota</taxon>
        <taxon>Bacilli</taxon>
        <taxon>Bacillales</taxon>
        <taxon>Paenibacillaceae</taxon>
        <taxon>Paenibacillus</taxon>
    </lineage>
</organism>
<feature type="transmembrane region" description="Helical" evidence="6">
    <location>
        <begin position="80"/>
        <end position="101"/>
    </location>
</feature>
<feature type="transmembrane region" description="Helical" evidence="6">
    <location>
        <begin position="47"/>
        <end position="68"/>
    </location>
</feature>
<evidence type="ECO:0000313" key="7">
    <source>
        <dbReference type="EMBL" id="MBD2868474.1"/>
    </source>
</evidence>
<name>A0A927H6E2_9BACL</name>
<comment type="caution">
    <text evidence="7">The sequence shown here is derived from an EMBL/GenBank/DDBJ whole genome shotgun (WGS) entry which is preliminary data.</text>
</comment>
<dbReference type="CDD" id="cd06173">
    <property type="entry name" value="MFS_MefA_like"/>
    <property type="match status" value="1"/>
</dbReference>
<keyword evidence="3 6" id="KW-0812">Transmembrane</keyword>
<dbReference type="GO" id="GO:0005886">
    <property type="term" value="C:plasma membrane"/>
    <property type="evidence" value="ECO:0007669"/>
    <property type="project" value="UniProtKB-SubCell"/>
</dbReference>
<feature type="transmembrane region" description="Helical" evidence="6">
    <location>
        <begin position="147"/>
        <end position="168"/>
    </location>
</feature>
<feature type="transmembrane region" description="Helical" evidence="6">
    <location>
        <begin position="271"/>
        <end position="289"/>
    </location>
</feature>
<evidence type="ECO:0000313" key="8">
    <source>
        <dbReference type="Proteomes" id="UP000632125"/>
    </source>
</evidence>
<dbReference type="AlphaFoldDB" id="A0A927H6E2"/>
<evidence type="ECO:0000256" key="5">
    <source>
        <dbReference type="ARBA" id="ARBA00023136"/>
    </source>
</evidence>
<dbReference type="Gene3D" id="1.20.1250.20">
    <property type="entry name" value="MFS general substrate transporter like domains"/>
    <property type="match status" value="1"/>
</dbReference>
<keyword evidence="4 6" id="KW-1133">Transmembrane helix</keyword>
<dbReference type="EMBL" id="JACXIY010000010">
    <property type="protein sequence ID" value="MBD2868474.1"/>
    <property type="molecule type" value="Genomic_DNA"/>
</dbReference>
<gene>
    <name evidence="7" type="ORF">IDH41_07790</name>
</gene>
<keyword evidence="2" id="KW-1003">Cell membrane</keyword>
<feature type="transmembrane region" description="Helical" evidence="6">
    <location>
        <begin position="301"/>
        <end position="320"/>
    </location>
</feature>
<evidence type="ECO:0000256" key="4">
    <source>
        <dbReference type="ARBA" id="ARBA00022989"/>
    </source>
</evidence>
<feature type="transmembrane region" description="Helical" evidence="6">
    <location>
        <begin position="174"/>
        <end position="193"/>
    </location>
</feature>
<evidence type="ECO:0000256" key="1">
    <source>
        <dbReference type="ARBA" id="ARBA00004651"/>
    </source>
</evidence>
<protein>
    <submittedName>
        <fullName evidence="7">MFS transporter</fullName>
    </submittedName>
</protein>
<dbReference type="RefSeq" id="WP_190859808.1">
    <property type="nucleotide sequence ID" value="NZ_JACXIY010000010.1"/>
</dbReference>
<dbReference type="Pfam" id="PF07690">
    <property type="entry name" value="MFS_1"/>
    <property type="match status" value="1"/>
</dbReference>
<feature type="transmembrane region" description="Helical" evidence="6">
    <location>
        <begin position="391"/>
        <end position="410"/>
    </location>
</feature>
<reference evidence="7" key="1">
    <citation type="submission" date="2020-09" db="EMBL/GenBank/DDBJ databases">
        <title>A novel bacterium of genus Paenibacillus, isolated from South China Sea.</title>
        <authorList>
            <person name="Huang H."/>
            <person name="Mo K."/>
            <person name="Hu Y."/>
        </authorList>
    </citation>
    <scope>NUCLEOTIDE SEQUENCE</scope>
    <source>
        <strain evidence="7">IB182493</strain>
    </source>
</reference>
<dbReference type="PANTHER" id="PTHR23513">
    <property type="entry name" value="INTEGRAL MEMBRANE EFFLUX PROTEIN-RELATED"/>
    <property type="match status" value="1"/>
</dbReference>
<evidence type="ECO:0000256" key="2">
    <source>
        <dbReference type="ARBA" id="ARBA00022475"/>
    </source>
</evidence>
<dbReference type="SUPFAM" id="SSF103473">
    <property type="entry name" value="MFS general substrate transporter"/>
    <property type="match status" value="1"/>
</dbReference>
<dbReference type="GO" id="GO:0022857">
    <property type="term" value="F:transmembrane transporter activity"/>
    <property type="evidence" value="ECO:0007669"/>
    <property type="project" value="InterPro"/>
</dbReference>
<feature type="transmembrane region" description="Helical" evidence="6">
    <location>
        <begin position="365"/>
        <end position="385"/>
    </location>
</feature>
<feature type="transmembrane region" description="Helical" evidence="6">
    <location>
        <begin position="107"/>
        <end position="126"/>
    </location>
</feature>
<dbReference type="InterPro" id="IPR036259">
    <property type="entry name" value="MFS_trans_sf"/>
</dbReference>
<keyword evidence="5 6" id="KW-0472">Membrane</keyword>
<feature type="transmembrane region" description="Helical" evidence="6">
    <location>
        <begin position="20"/>
        <end position="41"/>
    </location>
</feature>
<feature type="transmembrane region" description="Helical" evidence="6">
    <location>
        <begin position="236"/>
        <end position="259"/>
    </location>
</feature>
<dbReference type="InterPro" id="IPR011701">
    <property type="entry name" value="MFS"/>
</dbReference>
<sequence>MKRVVDMSLWSLQGFGKYYLFNLLSYFGSGISIVALPLYIYEQTESPLITSLVSASASLPYLLFGLFAGAFADRGNRKRIMIGCDMCCAILLATVPAAAMLNGHASPWHLLAVSFLTAVAFVGFDSSSHGALLQLVGREKLVAANSLLISSDTVIRIAGPVIAGFIIAAWGAEWAIAVTAVCYLLSGLLIGSIRQSFQTERTQNDGEAGSSLFRRLRADIGEGLSYIWSEPLIRSLTLLGFGNGFVGGAVGGLIVVFGAQALGFADDAPQLGILYTFGSIGALLASLVLPPLRAIFLPGRITIAGLAAGGMSLLGFAMSGGVATASLFYLLWSAASTLIIINGITLRQQLTPDHLQGRVHASGRMIAYGGSPFGSLLGGVAASGIGVQPTYAVTAFVLIVLFAVSLRTPLRGYMMKAE</sequence>
<comment type="subcellular location">
    <subcellularLocation>
        <location evidence="1">Cell membrane</location>
        <topology evidence="1">Multi-pass membrane protein</topology>
    </subcellularLocation>
</comment>
<accession>A0A927H6E2</accession>
<feature type="transmembrane region" description="Helical" evidence="6">
    <location>
        <begin position="326"/>
        <end position="344"/>
    </location>
</feature>
<evidence type="ECO:0000256" key="3">
    <source>
        <dbReference type="ARBA" id="ARBA00022692"/>
    </source>
</evidence>
<dbReference type="PANTHER" id="PTHR23513:SF6">
    <property type="entry name" value="MAJOR FACILITATOR SUPERFAMILY ASSOCIATED DOMAIN-CONTAINING PROTEIN"/>
    <property type="match status" value="1"/>
</dbReference>
<evidence type="ECO:0000256" key="6">
    <source>
        <dbReference type="SAM" id="Phobius"/>
    </source>
</evidence>